<accession>A0A844LJZ9</accession>
<gene>
    <name evidence="2" type="ORF">GMD42_13650</name>
</gene>
<evidence type="ECO:0000313" key="3">
    <source>
        <dbReference type="Proteomes" id="UP000462362"/>
    </source>
</evidence>
<evidence type="ECO:0000313" key="2">
    <source>
        <dbReference type="EMBL" id="MTU44598.1"/>
    </source>
</evidence>
<name>A0A844LJZ9_9BURK</name>
<proteinExistence type="predicted"/>
<protein>
    <submittedName>
        <fullName evidence="2">Phage tail protein</fullName>
    </submittedName>
</protein>
<evidence type="ECO:0000259" key="1">
    <source>
        <dbReference type="Pfam" id="PF22671"/>
    </source>
</evidence>
<dbReference type="InterPro" id="IPR054564">
    <property type="entry name" value="Gp18_domIII_N"/>
</dbReference>
<comment type="caution">
    <text evidence="2">The sequence shown here is derived from an EMBL/GenBank/DDBJ whole genome shotgun (WGS) entry which is preliminary data.</text>
</comment>
<dbReference type="EMBL" id="WNCL01000133">
    <property type="protein sequence ID" value="MTU44598.1"/>
    <property type="molecule type" value="Genomic_DNA"/>
</dbReference>
<dbReference type="Proteomes" id="UP000462362">
    <property type="component" value="Unassembled WGS sequence"/>
</dbReference>
<sequence>MAEQYLHGAEVVEIDNGARPIRTAQSGVIGLVGTAPDADATAFPLNTPVLIAGSRREAVKLGAGGTLPQA</sequence>
<reference evidence="2 3" key="1">
    <citation type="journal article" date="2019" name="Nat. Med.">
        <title>A library of human gut bacterial isolates paired with longitudinal multiomics data enables mechanistic microbiome research.</title>
        <authorList>
            <person name="Poyet M."/>
            <person name="Groussin M."/>
            <person name="Gibbons S.M."/>
            <person name="Avila-Pacheco J."/>
            <person name="Jiang X."/>
            <person name="Kearney S.M."/>
            <person name="Perrotta A.R."/>
            <person name="Berdy B."/>
            <person name="Zhao S."/>
            <person name="Lieberman T.D."/>
            <person name="Swanson P.K."/>
            <person name="Smith M."/>
            <person name="Roesemann S."/>
            <person name="Alexander J.E."/>
            <person name="Rich S.A."/>
            <person name="Livny J."/>
            <person name="Vlamakis H."/>
            <person name="Clish C."/>
            <person name="Bullock K."/>
            <person name="Deik A."/>
            <person name="Scott J."/>
            <person name="Pierce K.A."/>
            <person name="Xavier R.J."/>
            <person name="Alm E.J."/>
        </authorList>
    </citation>
    <scope>NUCLEOTIDE SEQUENCE [LARGE SCALE GENOMIC DNA]</scope>
    <source>
        <strain evidence="2 3">BIOML-A2</strain>
    </source>
</reference>
<dbReference type="AlphaFoldDB" id="A0A844LJZ9"/>
<feature type="non-terminal residue" evidence="2">
    <location>
        <position position="70"/>
    </location>
</feature>
<feature type="domain" description="Tail sheath protein Gp18-like" evidence="1">
    <location>
        <begin position="27"/>
        <end position="69"/>
    </location>
</feature>
<dbReference type="Pfam" id="PF22671">
    <property type="entry name" value="Gp18_domIII_N"/>
    <property type="match status" value="1"/>
</dbReference>
<organism evidence="2 3">
    <name type="scientific">Parasutterella excrementihominis</name>
    <dbReference type="NCBI Taxonomy" id="487175"/>
    <lineage>
        <taxon>Bacteria</taxon>
        <taxon>Pseudomonadati</taxon>
        <taxon>Pseudomonadota</taxon>
        <taxon>Betaproteobacteria</taxon>
        <taxon>Burkholderiales</taxon>
        <taxon>Sutterellaceae</taxon>
        <taxon>Parasutterella</taxon>
    </lineage>
</organism>